<dbReference type="InterPro" id="IPR012340">
    <property type="entry name" value="NA-bd_OB-fold"/>
</dbReference>
<dbReference type="Pfam" id="PF00436">
    <property type="entry name" value="SSB"/>
    <property type="match status" value="1"/>
</dbReference>
<evidence type="ECO:0000256" key="2">
    <source>
        <dbReference type="PROSITE-ProRule" id="PRU00252"/>
    </source>
</evidence>
<dbReference type="GO" id="GO:0003677">
    <property type="term" value="F:DNA binding"/>
    <property type="evidence" value="ECO:0007669"/>
    <property type="project" value="UniProtKB-KW"/>
</dbReference>
<dbReference type="PROSITE" id="PS50935">
    <property type="entry name" value="SSB"/>
    <property type="match status" value="1"/>
</dbReference>
<evidence type="ECO:0000256" key="3">
    <source>
        <dbReference type="SAM" id="MobiDB-lite"/>
    </source>
</evidence>
<evidence type="ECO:0000313" key="5">
    <source>
        <dbReference type="Proteomes" id="UP001529338"/>
    </source>
</evidence>
<dbReference type="InterPro" id="IPR000424">
    <property type="entry name" value="Primosome_PriB/ssb"/>
</dbReference>
<comment type="caution">
    <text evidence="4">The sequence shown here is derived from an EMBL/GenBank/DDBJ whole genome shotgun (WGS) entry which is preliminary data.</text>
</comment>
<dbReference type="Proteomes" id="UP001529338">
    <property type="component" value="Unassembled WGS sequence"/>
</dbReference>
<keyword evidence="5" id="KW-1185">Reference proteome</keyword>
<feature type="compositionally biased region" description="Acidic residues" evidence="3">
    <location>
        <begin position="152"/>
        <end position="169"/>
    </location>
</feature>
<protein>
    <submittedName>
        <fullName evidence="4">Single-stranded DNA-binding protein</fullName>
    </submittedName>
</protein>
<accession>A0ABT7SIH4</accession>
<reference evidence="4 5" key="1">
    <citation type="submission" date="2023-06" db="EMBL/GenBank/DDBJ databases">
        <title>Cellulomonas sp. MW4 Whole genome sequence.</title>
        <authorList>
            <person name="Park S."/>
        </authorList>
    </citation>
    <scope>NUCLEOTIDE SEQUENCE [LARGE SCALE GENOMIC DNA]</scope>
    <source>
        <strain evidence="4 5">MW4</strain>
    </source>
</reference>
<feature type="region of interest" description="Disordered" evidence="3">
    <location>
        <begin position="119"/>
        <end position="173"/>
    </location>
</feature>
<name>A0ABT7SIH4_9CELL</name>
<dbReference type="RefSeq" id="WP_289456015.1">
    <property type="nucleotide sequence ID" value="NZ_JAUCGQ010000002.1"/>
</dbReference>
<dbReference type="SUPFAM" id="SSF50249">
    <property type="entry name" value="Nucleic acid-binding proteins"/>
    <property type="match status" value="1"/>
</dbReference>
<dbReference type="CDD" id="cd04496">
    <property type="entry name" value="SSB_OBF"/>
    <property type="match status" value="1"/>
</dbReference>
<evidence type="ECO:0000256" key="1">
    <source>
        <dbReference type="ARBA" id="ARBA00023125"/>
    </source>
</evidence>
<gene>
    <name evidence="4" type="ORF">QRT04_13495</name>
</gene>
<evidence type="ECO:0000313" key="4">
    <source>
        <dbReference type="EMBL" id="MDM7855946.1"/>
    </source>
</evidence>
<dbReference type="EMBL" id="JAUCGQ010000002">
    <property type="protein sequence ID" value="MDM7855946.1"/>
    <property type="molecule type" value="Genomic_DNA"/>
</dbReference>
<keyword evidence="1 2" id="KW-0238">DNA-binding</keyword>
<organism evidence="4 5">
    <name type="scientific">Cellulomonas alba</name>
    <dbReference type="NCBI Taxonomy" id="3053467"/>
    <lineage>
        <taxon>Bacteria</taxon>
        <taxon>Bacillati</taxon>
        <taxon>Actinomycetota</taxon>
        <taxon>Actinomycetes</taxon>
        <taxon>Micrococcales</taxon>
        <taxon>Cellulomonadaceae</taxon>
        <taxon>Cellulomonas</taxon>
    </lineage>
</organism>
<sequence>MSKNDVDLTVAGVVGSEVRIFHADDGGTPFAMFRMAHTARVRDAAGGWRDGETLWFTVKVFRQAARNAAQSLRTGDAVLVHGRLSTEEWTNDSGSHFGVVLTATSFGHDLTRGTAHFARTSATRSADGATEAPGDGPGTDGQPVDLSGFVAVDDDGEPDELEEETDDGTPDASVAVLAAGRPALAAAH</sequence>
<proteinExistence type="predicted"/>
<dbReference type="Gene3D" id="2.40.50.140">
    <property type="entry name" value="Nucleic acid-binding proteins"/>
    <property type="match status" value="1"/>
</dbReference>